<evidence type="ECO:0000313" key="3">
    <source>
        <dbReference type="EMBL" id="CAD1563257.1"/>
    </source>
</evidence>
<dbReference type="PROSITE" id="PS50157">
    <property type="entry name" value="ZINC_FINGER_C2H2_2"/>
    <property type="match status" value="1"/>
</dbReference>
<accession>A0A6V7KL38</accession>
<gene>
    <name evidence="3" type="ORF">BBRV_LOCUS79045</name>
</gene>
<reference evidence="3" key="1">
    <citation type="submission" date="2020-07" db="EMBL/GenBank/DDBJ databases">
        <authorList>
            <person name="Ferguson B K."/>
        </authorList>
    </citation>
    <scope>NUCLEOTIDE SEQUENCE</scope>
    <source>
        <strain evidence="3">L06</strain>
    </source>
</reference>
<proteinExistence type="predicted"/>
<evidence type="ECO:0000256" key="1">
    <source>
        <dbReference type="PROSITE-ProRule" id="PRU00042"/>
    </source>
</evidence>
<dbReference type="GO" id="GO:0008270">
    <property type="term" value="F:zinc ion binding"/>
    <property type="evidence" value="ECO:0007669"/>
    <property type="project" value="UniProtKB-KW"/>
</dbReference>
<organism evidence="3">
    <name type="scientific">Bracon brevicornis</name>
    <dbReference type="NCBI Taxonomy" id="1563983"/>
    <lineage>
        <taxon>Eukaryota</taxon>
        <taxon>Metazoa</taxon>
        <taxon>Ecdysozoa</taxon>
        <taxon>Arthropoda</taxon>
        <taxon>Hexapoda</taxon>
        <taxon>Insecta</taxon>
        <taxon>Pterygota</taxon>
        <taxon>Neoptera</taxon>
        <taxon>Endopterygota</taxon>
        <taxon>Hymenoptera</taxon>
        <taxon>Apocrita</taxon>
        <taxon>Ichneumonoidea</taxon>
        <taxon>Braconidae</taxon>
        <taxon>Braconinae</taxon>
        <taxon>Bracon</taxon>
    </lineage>
</organism>
<dbReference type="EMBL" id="CADCXW020000158">
    <property type="protein sequence ID" value="CAD1563257.1"/>
    <property type="molecule type" value="Genomic_DNA"/>
</dbReference>
<protein>
    <recommendedName>
        <fullName evidence="2">C2H2-type domain-containing protein</fullName>
    </recommendedName>
</protein>
<dbReference type="AlphaFoldDB" id="A0A6V7KL38"/>
<sequence>MAPRTCSTGDGGRYRLRLTQKQKREQSPVEAATVSSKVDFLRCMGLGLISPQVEADCCILCRRVDCVCEAGMMAPREEMMISMKPCSVLIIGERCKICKRPFKCESDLRDHMKKAHKRKVKVVLKFDNQMVSTKWIKKRHLKRPRRNSINILPSESSFNKAEGFKSSDSELLENENRPCSAPSLGTTFELPFCQVQHCPCCIKNFRPKDDNNNSDDLKGQLSFVQTEFSKVPTLTPPMARSLQTSKSYSILSQTSSWMEDSMMVLDLSKKSNKIEADVIVLDDDNDNNSDVMEVSPSDPPCYDLVEDESLHDHKHFHGDDDDDEVEKILEIRSNRTQPFIVPKIECDTDSQELRISDAIRDLMVAENSLSNHMDTIRESMEITDDDDDFILRYDDSEESCTFTVKDSVDDNKKLSKRYSENSFADTYSDMAIDHYEAFQKSSLTWKTTANIVERFSESIGTIVSTVDLPTATTIKEEVTIDHYIYV</sequence>
<dbReference type="InterPro" id="IPR013087">
    <property type="entry name" value="Znf_C2H2_type"/>
</dbReference>
<dbReference type="PROSITE" id="PS00028">
    <property type="entry name" value="ZINC_FINGER_C2H2_1"/>
    <property type="match status" value="1"/>
</dbReference>
<name>A0A6V7KL38_9HYME</name>
<feature type="domain" description="C2H2-type" evidence="2">
    <location>
        <begin position="93"/>
        <end position="121"/>
    </location>
</feature>
<keyword evidence="1" id="KW-0863">Zinc-finger</keyword>
<keyword evidence="1" id="KW-0479">Metal-binding</keyword>
<keyword evidence="1" id="KW-0862">Zinc</keyword>
<evidence type="ECO:0000259" key="2">
    <source>
        <dbReference type="PROSITE" id="PS50157"/>
    </source>
</evidence>